<gene>
    <name evidence="3" type="ORF">GCM10023225_31180</name>
</gene>
<dbReference type="EMBL" id="BAABIL010000573">
    <property type="protein sequence ID" value="GAA4993194.1"/>
    <property type="molecule type" value="Genomic_DNA"/>
</dbReference>
<keyword evidence="1" id="KW-0812">Transmembrane</keyword>
<dbReference type="Proteomes" id="UP001501195">
    <property type="component" value="Unassembled WGS sequence"/>
</dbReference>
<dbReference type="Pfam" id="PF20059">
    <property type="entry name" value="DUF6458"/>
    <property type="match status" value="1"/>
</dbReference>
<evidence type="ECO:0000313" key="4">
    <source>
        <dbReference type="Proteomes" id="UP001501195"/>
    </source>
</evidence>
<keyword evidence="4" id="KW-1185">Reference proteome</keyword>
<sequence>MRIGSAIALIAVGAILTFAVTLRISGIDLSTVGVILMVVGLVGLVLEVAMFAPRRHRVSTSYTEPVGSGVRRTTVDDV</sequence>
<evidence type="ECO:0000313" key="3">
    <source>
        <dbReference type="EMBL" id="GAA4993194.1"/>
    </source>
</evidence>
<dbReference type="InterPro" id="IPR045597">
    <property type="entry name" value="DUF6458"/>
</dbReference>
<reference evidence="4" key="1">
    <citation type="journal article" date="2019" name="Int. J. Syst. Evol. Microbiol.">
        <title>The Global Catalogue of Microorganisms (GCM) 10K type strain sequencing project: providing services to taxonomists for standard genome sequencing and annotation.</title>
        <authorList>
            <consortium name="The Broad Institute Genomics Platform"/>
            <consortium name="The Broad Institute Genome Sequencing Center for Infectious Disease"/>
            <person name="Wu L."/>
            <person name="Ma J."/>
        </authorList>
    </citation>
    <scope>NUCLEOTIDE SEQUENCE [LARGE SCALE GENOMIC DNA]</scope>
    <source>
        <strain evidence="4">JCM 18126</strain>
    </source>
</reference>
<accession>A0ABP9IBC3</accession>
<feature type="domain" description="DUF6458" evidence="2">
    <location>
        <begin position="3"/>
        <end position="68"/>
    </location>
</feature>
<keyword evidence="1" id="KW-1133">Transmembrane helix</keyword>
<proteinExistence type="predicted"/>
<protein>
    <recommendedName>
        <fullName evidence="2">DUF6458 domain-containing protein</fullName>
    </recommendedName>
</protein>
<keyword evidence="1" id="KW-0472">Membrane</keyword>
<name>A0ABP9IBC3_9ACTN</name>
<evidence type="ECO:0000256" key="1">
    <source>
        <dbReference type="SAM" id="Phobius"/>
    </source>
</evidence>
<organism evidence="3 4">
    <name type="scientific">Kineococcus glutinatus</name>
    <dbReference type="NCBI Taxonomy" id="1070872"/>
    <lineage>
        <taxon>Bacteria</taxon>
        <taxon>Bacillati</taxon>
        <taxon>Actinomycetota</taxon>
        <taxon>Actinomycetes</taxon>
        <taxon>Kineosporiales</taxon>
        <taxon>Kineosporiaceae</taxon>
        <taxon>Kineococcus</taxon>
    </lineage>
</organism>
<evidence type="ECO:0000259" key="2">
    <source>
        <dbReference type="Pfam" id="PF20059"/>
    </source>
</evidence>
<feature type="transmembrane region" description="Helical" evidence="1">
    <location>
        <begin position="29"/>
        <end position="52"/>
    </location>
</feature>
<comment type="caution">
    <text evidence="3">The sequence shown here is derived from an EMBL/GenBank/DDBJ whole genome shotgun (WGS) entry which is preliminary data.</text>
</comment>